<evidence type="ECO:0000256" key="1">
    <source>
        <dbReference type="ARBA" id="ARBA00022980"/>
    </source>
</evidence>
<accession>A0A381PUE0</accession>
<evidence type="ECO:0000256" key="2">
    <source>
        <dbReference type="ARBA" id="ARBA00023274"/>
    </source>
</evidence>
<dbReference type="PANTHER" id="PTHR12919">
    <property type="entry name" value="30S RIBOSOMAL PROTEIN S16"/>
    <property type="match status" value="1"/>
</dbReference>
<organism evidence="4">
    <name type="scientific">marine metagenome</name>
    <dbReference type="NCBI Taxonomy" id="408172"/>
    <lineage>
        <taxon>unclassified sequences</taxon>
        <taxon>metagenomes</taxon>
        <taxon>ecological metagenomes</taxon>
    </lineage>
</organism>
<dbReference type="PANTHER" id="PTHR12919:SF20">
    <property type="entry name" value="SMALL RIBOSOMAL SUBUNIT PROTEIN BS16M"/>
    <property type="match status" value="1"/>
</dbReference>
<feature type="compositionally biased region" description="Basic residues" evidence="3">
    <location>
        <begin position="114"/>
        <end position="125"/>
    </location>
</feature>
<dbReference type="HAMAP" id="MF_00385">
    <property type="entry name" value="Ribosomal_bS16"/>
    <property type="match status" value="1"/>
</dbReference>
<keyword evidence="1" id="KW-0689">Ribosomal protein</keyword>
<name>A0A381PUE0_9ZZZZ</name>
<evidence type="ECO:0000256" key="3">
    <source>
        <dbReference type="SAM" id="MobiDB-lite"/>
    </source>
</evidence>
<dbReference type="NCBIfam" id="TIGR00002">
    <property type="entry name" value="S16"/>
    <property type="match status" value="1"/>
</dbReference>
<dbReference type="Gene3D" id="3.30.1320.10">
    <property type="match status" value="1"/>
</dbReference>
<reference evidence="4" key="1">
    <citation type="submission" date="2018-05" db="EMBL/GenBank/DDBJ databases">
        <authorList>
            <person name="Lanie J.A."/>
            <person name="Ng W.-L."/>
            <person name="Kazmierczak K.M."/>
            <person name="Andrzejewski T.M."/>
            <person name="Davidsen T.M."/>
            <person name="Wayne K.J."/>
            <person name="Tettelin H."/>
            <person name="Glass J.I."/>
            <person name="Rusch D."/>
            <person name="Podicherti R."/>
            <person name="Tsui H.-C.T."/>
            <person name="Winkler M.E."/>
        </authorList>
    </citation>
    <scope>NUCLEOTIDE SEQUENCE</scope>
</reference>
<dbReference type="GO" id="GO:0015935">
    <property type="term" value="C:small ribosomal subunit"/>
    <property type="evidence" value="ECO:0007669"/>
    <property type="project" value="TreeGrafter"/>
</dbReference>
<feature type="region of interest" description="Disordered" evidence="3">
    <location>
        <begin position="112"/>
        <end position="154"/>
    </location>
</feature>
<dbReference type="SUPFAM" id="SSF54565">
    <property type="entry name" value="Ribosomal protein S16"/>
    <property type="match status" value="1"/>
</dbReference>
<dbReference type="GO" id="GO:0003735">
    <property type="term" value="F:structural constituent of ribosome"/>
    <property type="evidence" value="ECO:0007669"/>
    <property type="project" value="InterPro"/>
</dbReference>
<dbReference type="EMBL" id="UINC01001068">
    <property type="protein sequence ID" value="SUZ69667.1"/>
    <property type="molecule type" value="Genomic_DNA"/>
</dbReference>
<evidence type="ECO:0008006" key="5">
    <source>
        <dbReference type="Google" id="ProtNLM"/>
    </source>
</evidence>
<keyword evidence="2" id="KW-0687">Ribonucleoprotein</keyword>
<dbReference type="InterPro" id="IPR023803">
    <property type="entry name" value="Ribosomal_bS16_dom_sf"/>
</dbReference>
<proteinExistence type="inferred from homology"/>
<feature type="compositionally biased region" description="Acidic residues" evidence="3">
    <location>
        <begin position="139"/>
        <end position="154"/>
    </location>
</feature>
<dbReference type="InterPro" id="IPR000307">
    <property type="entry name" value="Ribosomal_bS16"/>
</dbReference>
<feature type="compositionally biased region" description="Basic and acidic residues" evidence="3">
    <location>
        <begin position="126"/>
        <end position="137"/>
    </location>
</feature>
<evidence type="ECO:0000313" key="4">
    <source>
        <dbReference type="EMBL" id="SUZ69667.1"/>
    </source>
</evidence>
<dbReference type="AlphaFoldDB" id="A0A381PUE0"/>
<dbReference type="GO" id="GO:0005739">
    <property type="term" value="C:mitochondrion"/>
    <property type="evidence" value="ECO:0007669"/>
    <property type="project" value="GOC"/>
</dbReference>
<sequence>MATKIRFKRIGRRNRPFYRLIVIDSRKRRDGAPIEQLGWYDPIKADKESNFSFNEDKIIDWLKEGAQVSDSVKKLMKRSGLAYKWHLIKQGLSESEIEKALKKWKEERNEVVKNRKKARLDKKIKKKEEKASKKLVEETPAEEAPAEEVVEETP</sequence>
<feature type="non-terminal residue" evidence="4">
    <location>
        <position position="154"/>
    </location>
</feature>
<protein>
    <recommendedName>
        <fullName evidence="5">30S ribosomal protein S16</fullName>
    </recommendedName>
</protein>
<gene>
    <name evidence="4" type="ORF">METZ01_LOCUS22521</name>
</gene>
<dbReference type="GO" id="GO:0032543">
    <property type="term" value="P:mitochondrial translation"/>
    <property type="evidence" value="ECO:0007669"/>
    <property type="project" value="TreeGrafter"/>
</dbReference>
<dbReference type="Pfam" id="PF00886">
    <property type="entry name" value="Ribosomal_S16"/>
    <property type="match status" value="1"/>
</dbReference>